<evidence type="ECO:0000313" key="2">
    <source>
        <dbReference type="Proteomes" id="UP000653454"/>
    </source>
</evidence>
<comment type="caution">
    <text evidence="1">The sequence shown here is derived from an EMBL/GenBank/DDBJ whole genome shotgun (WGS) entry which is preliminary data.</text>
</comment>
<keyword evidence="2" id="KW-1185">Reference proteome</keyword>
<dbReference type="Proteomes" id="UP000653454">
    <property type="component" value="Unassembled WGS sequence"/>
</dbReference>
<protein>
    <submittedName>
        <fullName evidence="1">(diamondback moth) hypothetical protein</fullName>
    </submittedName>
</protein>
<dbReference type="PROSITE" id="PS00233">
    <property type="entry name" value="CHIT_BIND_RR_1"/>
    <property type="match status" value="1"/>
</dbReference>
<name>A0A8S4EHU4_PLUXY</name>
<dbReference type="PANTHER" id="PTHR12236:SF95">
    <property type="entry name" value="CUTICULAR PROTEIN 76BD, ISOFORM C-RELATED"/>
    <property type="match status" value="1"/>
</dbReference>
<dbReference type="GO" id="GO:0031012">
    <property type="term" value="C:extracellular matrix"/>
    <property type="evidence" value="ECO:0007669"/>
    <property type="project" value="TreeGrafter"/>
</dbReference>
<dbReference type="PRINTS" id="PR00947">
    <property type="entry name" value="CUTICLE"/>
</dbReference>
<dbReference type="EMBL" id="CAJHNJ030000016">
    <property type="protein sequence ID" value="CAG9114433.1"/>
    <property type="molecule type" value="Genomic_DNA"/>
</dbReference>
<evidence type="ECO:0000313" key="1">
    <source>
        <dbReference type="EMBL" id="CAG9114433.1"/>
    </source>
</evidence>
<dbReference type="KEGG" id="pxy:105391987"/>
<organism evidence="1 2">
    <name type="scientific">Plutella xylostella</name>
    <name type="common">Diamondback moth</name>
    <name type="synonym">Plutella maculipennis</name>
    <dbReference type="NCBI Taxonomy" id="51655"/>
    <lineage>
        <taxon>Eukaryota</taxon>
        <taxon>Metazoa</taxon>
        <taxon>Ecdysozoa</taxon>
        <taxon>Arthropoda</taxon>
        <taxon>Hexapoda</taxon>
        <taxon>Insecta</taxon>
        <taxon>Pterygota</taxon>
        <taxon>Neoptera</taxon>
        <taxon>Endopterygota</taxon>
        <taxon>Lepidoptera</taxon>
        <taxon>Glossata</taxon>
        <taxon>Ditrysia</taxon>
        <taxon>Yponomeutoidea</taxon>
        <taxon>Plutellidae</taxon>
        <taxon>Plutella</taxon>
    </lineage>
</organism>
<dbReference type="InterPro" id="IPR000618">
    <property type="entry name" value="Insect_cuticle"/>
</dbReference>
<sequence length="273" mass="30751">MKCFVAICVLALAASAQSNGLGDLVYAPGHASPDYYTYPKYAFDYAVKDPHTGDNKAQWEKRDGDMVKGAYSLVEPDGSLRVVEYWADDKHGFNANVKRIGPSIHPEGPKIVPIYKAPIPTLAHEPYGHAPYSIGPIAGIEKLEHAPYIHGPYHGAVSTASLVKEEIPIIKHVPIIKPIYREPIIKPIYTEPLLKPYYREPLIKAPIYREPLIKAPIYEQYPIYKAPLLIKPWENLIKAPYQNIGIARLPLDIGEHGLKYPYEGEHGYYNKYH</sequence>
<accession>A0A8S4EHU4</accession>
<dbReference type="InterPro" id="IPR031311">
    <property type="entry name" value="CHIT_BIND_RR_consensus"/>
</dbReference>
<dbReference type="InterPro" id="IPR051217">
    <property type="entry name" value="Insect_Cuticle_Struc_Prot"/>
</dbReference>
<dbReference type="PROSITE" id="PS51155">
    <property type="entry name" value="CHIT_BIND_RR_2"/>
    <property type="match status" value="1"/>
</dbReference>
<dbReference type="GO" id="GO:0042302">
    <property type="term" value="F:structural constituent of cuticle"/>
    <property type="evidence" value="ECO:0007669"/>
    <property type="project" value="UniProtKB-UniRule"/>
</dbReference>
<proteinExistence type="predicted"/>
<reference evidence="1" key="1">
    <citation type="submission" date="2020-11" db="EMBL/GenBank/DDBJ databases">
        <authorList>
            <person name="Whiteford S."/>
        </authorList>
    </citation>
    <scope>NUCLEOTIDE SEQUENCE</scope>
</reference>
<dbReference type="OrthoDB" id="7471083at2759"/>
<dbReference type="Pfam" id="PF00379">
    <property type="entry name" value="Chitin_bind_4"/>
    <property type="match status" value="1"/>
</dbReference>
<dbReference type="AlphaFoldDB" id="A0A8S4EHU4"/>
<dbReference type="GO" id="GO:0005615">
    <property type="term" value="C:extracellular space"/>
    <property type="evidence" value="ECO:0007669"/>
    <property type="project" value="TreeGrafter"/>
</dbReference>
<dbReference type="PANTHER" id="PTHR12236">
    <property type="entry name" value="STRUCTURAL CONTITUENT OF CUTICLE"/>
    <property type="match status" value="1"/>
</dbReference>
<gene>
    <name evidence="1" type="ORF">PLXY2_LOCUS5412</name>
</gene>